<feature type="region of interest" description="Disordered" evidence="1">
    <location>
        <begin position="552"/>
        <end position="622"/>
    </location>
</feature>
<evidence type="ECO:0008006" key="5">
    <source>
        <dbReference type="Google" id="ProtNLM"/>
    </source>
</evidence>
<organism evidence="3 4">
    <name type="scientific">Lentinula lateritia</name>
    <dbReference type="NCBI Taxonomy" id="40482"/>
    <lineage>
        <taxon>Eukaryota</taxon>
        <taxon>Fungi</taxon>
        <taxon>Dikarya</taxon>
        <taxon>Basidiomycota</taxon>
        <taxon>Agaricomycotina</taxon>
        <taxon>Agaricomycetes</taxon>
        <taxon>Agaricomycetidae</taxon>
        <taxon>Agaricales</taxon>
        <taxon>Marasmiineae</taxon>
        <taxon>Omphalotaceae</taxon>
        <taxon>Lentinula</taxon>
    </lineage>
</organism>
<dbReference type="AlphaFoldDB" id="A0A9W9E0R1"/>
<sequence>MAFHDNRPDIEAEGNHDFEVIEGFQFTYNGKPRLIPRFRRMERGNTHHGTTYTNDFILPHTHVGITNNLPQTNSGTNRSSLSSTLSRLVQQCWLLLFLRLPALYHSRMLQVATSSGIGTADLHLLSTTFSALWRHELPPSLDAKNNVIAVSPHLVQFKASWELLVDDLLQEWKMFNLISALVQTSISVLLSLDGQAGSDPITRTGVLLSFICAGISLLCGSFCVLQFGSMRRMPEAAKWMKEAHKSDQLVWWNCWIMLAIPATWLAWSISLLMATIMLYTWRNTTQNGVSSTIELSAHAVLSLRITVSAVLAFGVVCIGALVITLSLQFGDHLDQDSVLRTFNNRDARSPKLEEYRHESEQPRTSPSVSFPVTTFHSRELPPLTSVGIPRTPFPTTKLMDANSIFPLSLRLPRYIQDQNQCFSPWDPFINELQNIFQHPSSLSAEDVAFACIQRWNMQVFGPNNMEAILCMEFPLESEVSDEGVYSVYIMDLAQASTDRKQRLVDIFGPLPASLRKVCLIEAISPSVSRRRGYPIGLMLEREPVPTDINAIPVQTQSRPSNRTSQAAQSTGRPIGTTHPTPQQGSRAHSAPQVVVNPRAHANTTDSHTRTRRTSSSQRTRRK</sequence>
<keyword evidence="2" id="KW-0812">Transmembrane</keyword>
<evidence type="ECO:0000256" key="1">
    <source>
        <dbReference type="SAM" id="MobiDB-lite"/>
    </source>
</evidence>
<keyword evidence="2" id="KW-0472">Membrane</keyword>
<evidence type="ECO:0000256" key="2">
    <source>
        <dbReference type="SAM" id="Phobius"/>
    </source>
</evidence>
<proteinExistence type="predicted"/>
<reference evidence="3" key="2">
    <citation type="journal article" date="2023" name="Proc. Natl. Acad. Sci. U.S.A.">
        <title>A global phylogenomic analysis of the shiitake genus Lentinula.</title>
        <authorList>
            <person name="Sierra-Patev S."/>
            <person name="Min B."/>
            <person name="Naranjo-Ortiz M."/>
            <person name="Looney B."/>
            <person name="Konkel Z."/>
            <person name="Slot J.C."/>
            <person name="Sakamoto Y."/>
            <person name="Steenwyk J.L."/>
            <person name="Rokas A."/>
            <person name="Carro J."/>
            <person name="Camarero S."/>
            <person name="Ferreira P."/>
            <person name="Molpeceres G."/>
            <person name="Ruiz-Duenas F.J."/>
            <person name="Serrano A."/>
            <person name="Henrissat B."/>
            <person name="Drula E."/>
            <person name="Hughes K.W."/>
            <person name="Mata J.L."/>
            <person name="Ishikawa N.K."/>
            <person name="Vargas-Isla R."/>
            <person name="Ushijima S."/>
            <person name="Smith C.A."/>
            <person name="Donoghue J."/>
            <person name="Ahrendt S."/>
            <person name="Andreopoulos W."/>
            <person name="He G."/>
            <person name="LaButti K."/>
            <person name="Lipzen A."/>
            <person name="Ng V."/>
            <person name="Riley R."/>
            <person name="Sandor L."/>
            <person name="Barry K."/>
            <person name="Martinez A.T."/>
            <person name="Xiao Y."/>
            <person name="Gibbons J.G."/>
            <person name="Terashima K."/>
            <person name="Grigoriev I.V."/>
            <person name="Hibbett D."/>
        </authorList>
    </citation>
    <scope>NUCLEOTIDE SEQUENCE</scope>
    <source>
        <strain evidence="3">Sp2 HRB7682 ss15</strain>
    </source>
</reference>
<feature type="transmembrane region" description="Helical" evidence="2">
    <location>
        <begin position="204"/>
        <end position="228"/>
    </location>
</feature>
<evidence type="ECO:0000313" key="3">
    <source>
        <dbReference type="EMBL" id="KAJ4494637.1"/>
    </source>
</evidence>
<feature type="transmembrane region" description="Helical" evidence="2">
    <location>
        <begin position="301"/>
        <end position="327"/>
    </location>
</feature>
<reference evidence="3" key="1">
    <citation type="submission" date="2022-08" db="EMBL/GenBank/DDBJ databases">
        <authorList>
            <consortium name="DOE Joint Genome Institute"/>
            <person name="Min B."/>
            <person name="Riley R."/>
            <person name="Sierra-Patev S."/>
            <person name="Naranjo-Ortiz M."/>
            <person name="Looney B."/>
            <person name="Konkel Z."/>
            <person name="Slot J.C."/>
            <person name="Sakamoto Y."/>
            <person name="Steenwyk J.L."/>
            <person name="Rokas A."/>
            <person name="Carro J."/>
            <person name="Camarero S."/>
            <person name="Ferreira P."/>
            <person name="Molpeceres G."/>
            <person name="Ruiz-Duenas F.J."/>
            <person name="Serrano A."/>
            <person name="Henrissat B."/>
            <person name="Drula E."/>
            <person name="Hughes K.W."/>
            <person name="Mata J.L."/>
            <person name="Ishikawa N.K."/>
            <person name="Vargas-Isla R."/>
            <person name="Ushijima S."/>
            <person name="Smith C.A."/>
            <person name="Ahrendt S."/>
            <person name="Andreopoulos W."/>
            <person name="He G."/>
            <person name="Labutti K."/>
            <person name="Lipzen A."/>
            <person name="Ng V."/>
            <person name="Sandor L."/>
            <person name="Barry K."/>
            <person name="Martinez A.T."/>
            <person name="Xiao Y."/>
            <person name="Gibbons J.G."/>
            <person name="Terashima K."/>
            <person name="Hibbett D.S."/>
            <person name="Grigoriev I.V."/>
        </authorList>
    </citation>
    <scope>NUCLEOTIDE SEQUENCE</scope>
    <source>
        <strain evidence="3">Sp2 HRB7682 ss15</strain>
    </source>
</reference>
<feature type="compositionally biased region" description="Polar residues" evidence="1">
    <location>
        <begin position="552"/>
        <end position="586"/>
    </location>
</feature>
<feature type="compositionally biased region" description="Low complexity" evidence="1">
    <location>
        <begin position="613"/>
        <end position="622"/>
    </location>
</feature>
<evidence type="ECO:0000313" key="4">
    <source>
        <dbReference type="Proteomes" id="UP001150238"/>
    </source>
</evidence>
<name>A0A9W9E0R1_9AGAR</name>
<gene>
    <name evidence="3" type="ORF">C8J55DRAFT_497175</name>
</gene>
<dbReference type="EMBL" id="JANVFS010000002">
    <property type="protein sequence ID" value="KAJ4494637.1"/>
    <property type="molecule type" value="Genomic_DNA"/>
</dbReference>
<keyword evidence="2" id="KW-1133">Transmembrane helix</keyword>
<comment type="caution">
    <text evidence="3">The sequence shown here is derived from an EMBL/GenBank/DDBJ whole genome shotgun (WGS) entry which is preliminary data.</text>
</comment>
<accession>A0A9W9E0R1</accession>
<dbReference type="Proteomes" id="UP001150238">
    <property type="component" value="Unassembled WGS sequence"/>
</dbReference>
<feature type="transmembrane region" description="Helical" evidence="2">
    <location>
        <begin position="249"/>
        <end position="281"/>
    </location>
</feature>
<protein>
    <recommendedName>
        <fullName evidence="5">Transmembrane protein</fullName>
    </recommendedName>
</protein>